<dbReference type="GO" id="GO:0003700">
    <property type="term" value="F:DNA-binding transcription factor activity"/>
    <property type="evidence" value="ECO:0007669"/>
    <property type="project" value="InterPro"/>
</dbReference>
<dbReference type="InterPro" id="IPR001471">
    <property type="entry name" value="AP2/ERF_dom"/>
</dbReference>
<evidence type="ECO:0000256" key="7">
    <source>
        <dbReference type="ARBA" id="ARBA00024343"/>
    </source>
</evidence>
<feature type="domain" description="AP2/ERF" evidence="9">
    <location>
        <begin position="51"/>
        <end position="108"/>
    </location>
</feature>
<dbReference type="InterPro" id="IPR051032">
    <property type="entry name" value="AP2/ERF_TF_ERF_subfamily"/>
</dbReference>
<evidence type="ECO:0000256" key="4">
    <source>
        <dbReference type="ARBA" id="ARBA00023159"/>
    </source>
</evidence>
<dbReference type="PRINTS" id="PR00367">
    <property type="entry name" value="ETHRSPELEMNT"/>
</dbReference>
<dbReference type="InterPro" id="IPR016177">
    <property type="entry name" value="DNA-bd_dom_sf"/>
</dbReference>
<evidence type="ECO:0000256" key="8">
    <source>
        <dbReference type="SAM" id="MobiDB-lite"/>
    </source>
</evidence>
<keyword evidence="11" id="KW-1185">Reference proteome</keyword>
<dbReference type="CDD" id="cd00018">
    <property type="entry name" value="AP2"/>
    <property type="match status" value="1"/>
</dbReference>
<evidence type="ECO:0000256" key="5">
    <source>
        <dbReference type="ARBA" id="ARBA00023163"/>
    </source>
</evidence>
<dbReference type="PANTHER" id="PTHR31985:SF273">
    <property type="entry name" value="ETHYLENE-RESPONSIVE TRANSCRIPTION FACTOR ERF017"/>
    <property type="match status" value="1"/>
</dbReference>
<dbReference type="AlphaFoldDB" id="A0A8T0J3U3"/>
<dbReference type="SMART" id="SM00380">
    <property type="entry name" value="AP2"/>
    <property type="match status" value="1"/>
</dbReference>
<dbReference type="FunFam" id="3.30.730.10:FF:000001">
    <property type="entry name" value="Ethylene-responsive transcription factor 2"/>
    <property type="match status" value="1"/>
</dbReference>
<dbReference type="EMBL" id="CM026421">
    <property type="protein sequence ID" value="KAG0590267.1"/>
    <property type="molecule type" value="Genomic_DNA"/>
</dbReference>
<dbReference type="GO" id="GO:0005634">
    <property type="term" value="C:nucleus"/>
    <property type="evidence" value="ECO:0007669"/>
    <property type="project" value="UniProtKB-SubCell"/>
</dbReference>
<comment type="subcellular location">
    <subcellularLocation>
        <location evidence="1">Nucleus</location>
    </subcellularLocation>
</comment>
<evidence type="ECO:0000256" key="2">
    <source>
        <dbReference type="ARBA" id="ARBA00023015"/>
    </source>
</evidence>
<keyword evidence="2" id="KW-0805">Transcription regulation</keyword>
<dbReference type="Proteomes" id="UP000822688">
    <property type="component" value="Chromosome 1"/>
</dbReference>
<evidence type="ECO:0000313" key="11">
    <source>
        <dbReference type="Proteomes" id="UP000822688"/>
    </source>
</evidence>
<feature type="region of interest" description="Disordered" evidence="8">
    <location>
        <begin position="1"/>
        <end position="49"/>
    </location>
</feature>
<accession>A0A8T0J3U3</accession>
<dbReference type="SUPFAM" id="SSF54171">
    <property type="entry name" value="DNA-binding domain"/>
    <property type="match status" value="1"/>
</dbReference>
<keyword evidence="5" id="KW-0804">Transcription</keyword>
<evidence type="ECO:0000256" key="1">
    <source>
        <dbReference type="ARBA" id="ARBA00004123"/>
    </source>
</evidence>
<keyword evidence="4" id="KW-0010">Activator</keyword>
<organism evidence="10 11">
    <name type="scientific">Ceratodon purpureus</name>
    <name type="common">Fire moss</name>
    <name type="synonym">Dicranum purpureum</name>
    <dbReference type="NCBI Taxonomy" id="3225"/>
    <lineage>
        <taxon>Eukaryota</taxon>
        <taxon>Viridiplantae</taxon>
        <taxon>Streptophyta</taxon>
        <taxon>Embryophyta</taxon>
        <taxon>Bryophyta</taxon>
        <taxon>Bryophytina</taxon>
        <taxon>Bryopsida</taxon>
        <taxon>Dicranidae</taxon>
        <taxon>Pseudoditrichales</taxon>
        <taxon>Ditrichaceae</taxon>
        <taxon>Ceratodon</taxon>
    </lineage>
</organism>
<keyword evidence="3" id="KW-0238">DNA-binding</keyword>
<evidence type="ECO:0000313" key="10">
    <source>
        <dbReference type="EMBL" id="KAG0590267.1"/>
    </source>
</evidence>
<feature type="compositionally biased region" description="Polar residues" evidence="8">
    <location>
        <begin position="1"/>
        <end position="11"/>
    </location>
</feature>
<gene>
    <name evidence="10" type="ORF">KC19_1G086000</name>
</gene>
<dbReference type="OrthoDB" id="1937547at2759"/>
<sequence>MVEKAASSSLNGKRGGNLLAPLKKSSSAIAKKPASSPERARGPDSGANTKVYKGVRLRTWGKWVSEIREPNKRSRIWLGSFPTAEMAAKAYDAAVVCLRGRSATLNFPDCPPPLIPQSRLPRDVQAAAAAAAAACAPASLAHEDHSATTVTFESSVIQSSHYSSSDDESQDTEAVPILVESPIPESLPLEVAAVEKWVEAEFGEMQDAARDEFQFLAELVIDPELPMLDVPLPEADDDLFYVPNLWCFS</sequence>
<dbReference type="PANTHER" id="PTHR31985">
    <property type="entry name" value="ETHYLENE-RESPONSIVE TRANSCRIPTION FACTOR ERF042-RELATED"/>
    <property type="match status" value="1"/>
</dbReference>
<keyword evidence="6" id="KW-0539">Nucleus</keyword>
<evidence type="ECO:0000256" key="6">
    <source>
        <dbReference type="ARBA" id="ARBA00023242"/>
    </source>
</evidence>
<dbReference type="Gene3D" id="3.30.730.10">
    <property type="entry name" value="AP2/ERF domain"/>
    <property type="match status" value="1"/>
</dbReference>
<reference evidence="10" key="1">
    <citation type="submission" date="2020-06" db="EMBL/GenBank/DDBJ databases">
        <title>WGS assembly of Ceratodon purpureus strain R40.</title>
        <authorList>
            <person name="Carey S.B."/>
            <person name="Jenkins J."/>
            <person name="Shu S."/>
            <person name="Lovell J.T."/>
            <person name="Sreedasyam A."/>
            <person name="Maumus F."/>
            <person name="Tiley G.P."/>
            <person name="Fernandez-Pozo N."/>
            <person name="Barry K."/>
            <person name="Chen C."/>
            <person name="Wang M."/>
            <person name="Lipzen A."/>
            <person name="Daum C."/>
            <person name="Saski C.A."/>
            <person name="Payton A.C."/>
            <person name="Mcbreen J.C."/>
            <person name="Conrad R.E."/>
            <person name="Kollar L.M."/>
            <person name="Olsson S."/>
            <person name="Huttunen S."/>
            <person name="Landis J.B."/>
            <person name="Wickett N.J."/>
            <person name="Johnson M.G."/>
            <person name="Rensing S.A."/>
            <person name="Grimwood J."/>
            <person name="Schmutz J."/>
            <person name="Mcdaniel S.F."/>
        </authorList>
    </citation>
    <scope>NUCLEOTIDE SEQUENCE</scope>
    <source>
        <strain evidence="10">R40</strain>
    </source>
</reference>
<dbReference type="Pfam" id="PF00847">
    <property type="entry name" value="AP2"/>
    <property type="match status" value="1"/>
</dbReference>
<feature type="compositionally biased region" description="Low complexity" evidence="8">
    <location>
        <begin position="18"/>
        <end position="37"/>
    </location>
</feature>
<comment type="similarity">
    <text evidence="7">Belongs to the AP2/ERF transcription factor family. ERF subfamily.</text>
</comment>
<protein>
    <recommendedName>
        <fullName evidence="9">AP2/ERF domain-containing protein</fullName>
    </recommendedName>
</protein>
<comment type="caution">
    <text evidence="10">The sequence shown here is derived from an EMBL/GenBank/DDBJ whole genome shotgun (WGS) entry which is preliminary data.</text>
</comment>
<dbReference type="PROSITE" id="PS51032">
    <property type="entry name" value="AP2_ERF"/>
    <property type="match status" value="1"/>
</dbReference>
<dbReference type="GO" id="GO:0003677">
    <property type="term" value="F:DNA binding"/>
    <property type="evidence" value="ECO:0007669"/>
    <property type="project" value="UniProtKB-KW"/>
</dbReference>
<evidence type="ECO:0000259" key="9">
    <source>
        <dbReference type="PROSITE" id="PS51032"/>
    </source>
</evidence>
<proteinExistence type="inferred from homology"/>
<name>A0A8T0J3U3_CERPU</name>
<evidence type="ECO:0000256" key="3">
    <source>
        <dbReference type="ARBA" id="ARBA00023125"/>
    </source>
</evidence>
<dbReference type="InterPro" id="IPR036955">
    <property type="entry name" value="AP2/ERF_dom_sf"/>
</dbReference>